<organism evidence="2 3">
    <name type="scientific">Magnetospirillum moscoviense</name>
    <dbReference type="NCBI Taxonomy" id="1437059"/>
    <lineage>
        <taxon>Bacteria</taxon>
        <taxon>Pseudomonadati</taxon>
        <taxon>Pseudomonadota</taxon>
        <taxon>Alphaproteobacteria</taxon>
        <taxon>Rhodospirillales</taxon>
        <taxon>Rhodospirillaceae</taxon>
        <taxon>Magnetospirillum</taxon>
    </lineage>
</organism>
<proteinExistence type="predicted"/>
<evidence type="ECO:0000313" key="2">
    <source>
        <dbReference type="EMBL" id="OAN66486.1"/>
    </source>
</evidence>
<gene>
    <name evidence="2" type="ORF">A6A05_18455</name>
</gene>
<accession>A0A178N282</accession>
<name>A0A178N282_9PROT</name>
<protein>
    <submittedName>
        <fullName evidence="2">Uncharacterized protein</fullName>
    </submittedName>
</protein>
<dbReference type="EMBL" id="LWQU01000013">
    <property type="protein sequence ID" value="OAN66486.1"/>
    <property type="molecule type" value="Genomic_DNA"/>
</dbReference>
<evidence type="ECO:0000313" key="3">
    <source>
        <dbReference type="Proteomes" id="UP000078543"/>
    </source>
</evidence>
<reference evidence="2 3" key="1">
    <citation type="submission" date="2016-04" db="EMBL/GenBank/DDBJ databases">
        <title>Draft genome sequence of freshwater magnetotactic bacteria Magnetospirillum marisnigri SP-1 and Magnetospirillum moscoviense BB-1.</title>
        <authorList>
            <person name="Koziaeva V."/>
            <person name="Dziuba M.V."/>
            <person name="Ivanov T.M."/>
            <person name="Kuznetsov B."/>
            <person name="Grouzdev D.S."/>
        </authorList>
    </citation>
    <scope>NUCLEOTIDE SEQUENCE [LARGE SCALE GENOMIC DNA]</scope>
    <source>
        <strain evidence="2 3">BB-1</strain>
    </source>
</reference>
<keyword evidence="3" id="KW-1185">Reference proteome</keyword>
<sequence length="77" mass="7848">MPLAACVGSAPPVASPDKAINHDGSVKVRCVENSPPPGYQGPVSPYPGSCVRESAVPAVPPGGSHDYSQGMPLRPVR</sequence>
<dbReference type="Proteomes" id="UP000078543">
    <property type="component" value="Unassembled WGS sequence"/>
</dbReference>
<evidence type="ECO:0000256" key="1">
    <source>
        <dbReference type="SAM" id="MobiDB-lite"/>
    </source>
</evidence>
<comment type="caution">
    <text evidence="2">The sequence shown here is derived from an EMBL/GenBank/DDBJ whole genome shotgun (WGS) entry which is preliminary data.</text>
</comment>
<dbReference type="AlphaFoldDB" id="A0A178N282"/>
<feature type="region of interest" description="Disordered" evidence="1">
    <location>
        <begin position="56"/>
        <end position="77"/>
    </location>
</feature>